<organism evidence="5 6">
    <name type="scientific">Botrytis elliptica</name>
    <dbReference type="NCBI Taxonomy" id="278938"/>
    <lineage>
        <taxon>Eukaryota</taxon>
        <taxon>Fungi</taxon>
        <taxon>Dikarya</taxon>
        <taxon>Ascomycota</taxon>
        <taxon>Pezizomycotina</taxon>
        <taxon>Leotiomycetes</taxon>
        <taxon>Helotiales</taxon>
        <taxon>Sclerotiniaceae</taxon>
        <taxon>Botrytis</taxon>
    </lineage>
</organism>
<dbReference type="SUPFAM" id="SSF52540">
    <property type="entry name" value="P-loop containing nucleoside triphosphate hydrolases"/>
    <property type="match status" value="2"/>
</dbReference>
<dbReference type="GO" id="GO:0016787">
    <property type="term" value="F:hydrolase activity"/>
    <property type="evidence" value="ECO:0007669"/>
    <property type="project" value="UniProtKB-KW"/>
</dbReference>
<accession>A0A4Z1ISQ2</accession>
<dbReference type="InterPro" id="IPR038718">
    <property type="entry name" value="SNF2-like_sf"/>
</dbReference>
<proteinExistence type="predicted"/>
<dbReference type="STRING" id="278938.A0A4Z1ISQ2"/>
<dbReference type="SMART" id="SM00487">
    <property type="entry name" value="DEXDc"/>
    <property type="match status" value="1"/>
</dbReference>
<evidence type="ECO:0000313" key="6">
    <source>
        <dbReference type="Proteomes" id="UP000297229"/>
    </source>
</evidence>
<gene>
    <name evidence="5" type="ORF">BELL_1038g00010</name>
</gene>
<dbReference type="InterPro" id="IPR049730">
    <property type="entry name" value="SNF2/RAD54-like_C"/>
</dbReference>
<dbReference type="InterPro" id="IPR014001">
    <property type="entry name" value="Helicase_ATP-bd"/>
</dbReference>
<dbReference type="Pfam" id="PF00176">
    <property type="entry name" value="SNF2-rel_dom"/>
    <property type="match status" value="1"/>
</dbReference>
<dbReference type="InterPro" id="IPR027417">
    <property type="entry name" value="P-loop_NTPase"/>
</dbReference>
<dbReference type="GO" id="GO:0005524">
    <property type="term" value="F:ATP binding"/>
    <property type="evidence" value="ECO:0007669"/>
    <property type="project" value="InterPro"/>
</dbReference>
<evidence type="ECO:0000256" key="2">
    <source>
        <dbReference type="ARBA" id="ARBA00022801"/>
    </source>
</evidence>
<evidence type="ECO:0000256" key="3">
    <source>
        <dbReference type="ARBA" id="ARBA00022840"/>
    </source>
</evidence>
<dbReference type="PROSITE" id="PS51194">
    <property type="entry name" value="HELICASE_CTER"/>
    <property type="match status" value="1"/>
</dbReference>
<evidence type="ECO:0000256" key="1">
    <source>
        <dbReference type="ARBA" id="ARBA00022741"/>
    </source>
</evidence>
<keyword evidence="3" id="KW-0067">ATP-binding</keyword>
<dbReference type="Gene3D" id="3.40.50.300">
    <property type="entry name" value="P-loop containing nucleotide triphosphate hydrolases"/>
    <property type="match status" value="1"/>
</dbReference>
<dbReference type="CDD" id="cd18793">
    <property type="entry name" value="SF2_C_SNF"/>
    <property type="match status" value="1"/>
</dbReference>
<protein>
    <recommendedName>
        <fullName evidence="4">Helicase C-terminal domain-containing protein</fullName>
    </recommendedName>
</protein>
<feature type="domain" description="Helicase C-terminal" evidence="4">
    <location>
        <begin position="962"/>
        <end position="1127"/>
    </location>
</feature>
<dbReference type="Proteomes" id="UP000297229">
    <property type="component" value="Unassembled WGS sequence"/>
</dbReference>
<evidence type="ECO:0000313" key="5">
    <source>
        <dbReference type="EMBL" id="TGO64519.1"/>
    </source>
</evidence>
<dbReference type="SMART" id="SM00490">
    <property type="entry name" value="HELICc"/>
    <property type="match status" value="1"/>
</dbReference>
<dbReference type="InterPro" id="IPR001650">
    <property type="entry name" value="Helicase_C-like"/>
</dbReference>
<dbReference type="Gene3D" id="3.40.50.10810">
    <property type="entry name" value="Tandem AAA-ATPase domain"/>
    <property type="match status" value="2"/>
</dbReference>
<keyword evidence="1" id="KW-0547">Nucleotide-binding</keyword>
<dbReference type="PANTHER" id="PTHR10799">
    <property type="entry name" value="SNF2/RAD54 HELICASE FAMILY"/>
    <property type="match status" value="1"/>
</dbReference>
<dbReference type="InterPro" id="IPR000330">
    <property type="entry name" value="SNF2_N"/>
</dbReference>
<dbReference type="Pfam" id="PF00271">
    <property type="entry name" value="Helicase_C"/>
    <property type="match status" value="1"/>
</dbReference>
<reference evidence="5 6" key="1">
    <citation type="submission" date="2017-12" db="EMBL/GenBank/DDBJ databases">
        <title>Comparative genomics of Botrytis spp.</title>
        <authorList>
            <person name="Valero-Jimenez C.A."/>
            <person name="Tapia P."/>
            <person name="Veloso J."/>
            <person name="Silva-Moreno E."/>
            <person name="Staats M."/>
            <person name="Valdes J.H."/>
            <person name="Van Kan J.A.L."/>
        </authorList>
    </citation>
    <scope>NUCLEOTIDE SEQUENCE [LARGE SCALE GENOMIC DNA]</scope>
    <source>
        <strain evidence="5 6">Be9601</strain>
    </source>
</reference>
<evidence type="ECO:0000259" key="4">
    <source>
        <dbReference type="PROSITE" id="PS51194"/>
    </source>
</evidence>
<name>A0A4Z1ISQ2_9HELO</name>
<dbReference type="EMBL" id="PQXM01001036">
    <property type="protein sequence ID" value="TGO64519.1"/>
    <property type="molecule type" value="Genomic_DNA"/>
</dbReference>
<keyword evidence="2" id="KW-0378">Hydrolase</keyword>
<sequence length="1141" mass="129821">MSDSSPDPFKMSDSSPDPFYRIEEEFLWPNLSELRGAIGCYEARIKNNLSYCVPTKKQNITPAELADFIKKASSNPKGVLVVNFRHENSAHIAGYLGFQDNVVLTKWIEEDRYLPRILTPWYTAKQTSFGCPVKNPEKPAEKDFTTKLIFKEIGSLDQRLIGFVTGNTFPITHQMLGLDNNDEKPGYLCYLHAMHLIIKTYPDHFPEDTPNSPNELHSRENWFRAFSTLRFYWSSHMKLTGPRTKSLPRKEAIVPLYMDSAVASIDTTMDESTAYELFKLEEYNDFYDMETDGTISRTDQTAEEIEDENCRDAEVFHGELNKTGDIQKEANRRIMEGAKVTRLLIKPEDLATFFKFLAKHSKPFFTTAKVVQGPEKNDLSEAPMFKESMEFSEILATAEGLSKLDKDQVTNGKKEFFELLEKMSSASAIPKSFVDSCKAHGIDYRDPNNIVIEGTNLKPYPHQVIDMAWLAEMEESAFGGGILASECGSGKTVVILLLILMVHRKLTAKCSKDHFATLIIVPSAVIDVWYADFMKFFSEALICRIFYGRPGSLDPHREKCFVGTNIKDLEKELEALDVTNPDTSRTFYLTSYTTFAKRAMKIKKAFVKRKGKEGELNYMSDEDEIDDMGQENDELNDQLLKKYELAFDHHGKFGRLVPDEAHIIKNPCTLTADVIYKCQIKRCSAPSATPMINRIYDLRGLLIQLVKVKELPLILPKTLKGLLSIYDPNFNPRHDLPKEENAVSILPRLSEDEQVVKLHKAVDERTPLHILCPKAFLAVGNQSNWDSNAARLSLRPILQNIQRRRLMSNTFETVNGQMETPGKAIPHYTVKTVGLRMTKLHQQIYDESTFEWRKKLFVPSETGRPITSVKQQNSEAAGTVNMEAYRGLQLSSFDGLLTRLVQREDKLVPAGTAKQVTSWYDRDEDHGLTYKYYRTRPDDAYYIPPPTNRVQAAIVAMGLSPKLKAIVLQVAEWKANGERCLIFFNCPMSQWATEGVLHVLGFKVMSILSAHKAEDRRKSIESFNDPNHDVDAMLIGFRIGSYGLNFQHACCKMIIAEYPSSIDTLLHVFGRLHRLGQKKLQEIIILFLENSFDSWIRNKMSEKFVNKLIAEGKFDGADFKKMEEEARGILANLLGEDDVSG</sequence>
<comment type="caution">
    <text evidence="5">The sequence shown here is derived from an EMBL/GenBank/DDBJ whole genome shotgun (WGS) entry which is preliminary data.</text>
</comment>
<dbReference type="AlphaFoldDB" id="A0A4Z1ISQ2"/>
<keyword evidence="6" id="KW-1185">Reference proteome</keyword>